<gene>
    <name evidence="1" type="ORF">SAMN05661093_00223</name>
</gene>
<evidence type="ECO:0000313" key="1">
    <source>
        <dbReference type="EMBL" id="SMC49697.1"/>
    </source>
</evidence>
<sequence>MPPHWESPEYYDFIHTYKSECASKQNYDRTFPDVTVSAQVNWWTRLAVTTSTAQAGAIASLKVNNKEFIASGAKGSSLQYAFHAWQQGGAPSECYNPTQAGARIEGETQPPPHHGPSTSALYTMARTGSSIRTEARPAMFMTRTDPKPGWDGCFGADHQPDRVPFSMGLSPYWLRTQVELAPDHAMPTLDNVVRLAASITSEDTPHDFFNGVLVAYLQRDFTEVYSYDLAGGTTTVRPPESYASKDPMMRCTSDGNHCLGMYVRPQVLGTQAYYYTMTRPPTPYNGMLGEATIQVTSPSGKMSTGDTLGYETFLAVGNKDRVSSAIGKLHRLMG</sequence>
<accession>A0A1W1ZMV9</accession>
<organism evidence="1 2">
    <name type="scientific">Kibdelosporangium aridum</name>
    <dbReference type="NCBI Taxonomy" id="2030"/>
    <lineage>
        <taxon>Bacteria</taxon>
        <taxon>Bacillati</taxon>
        <taxon>Actinomycetota</taxon>
        <taxon>Actinomycetes</taxon>
        <taxon>Pseudonocardiales</taxon>
        <taxon>Pseudonocardiaceae</taxon>
        <taxon>Kibdelosporangium</taxon>
    </lineage>
</organism>
<protein>
    <submittedName>
        <fullName evidence="1">Uncharacterized protein</fullName>
    </submittedName>
</protein>
<dbReference type="AlphaFoldDB" id="A0A1W1ZMV9"/>
<proteinExistence type="predicted"/>
<keyword evidence="2" id="KW-1185">Reference proteome</keyword>
<evidence type="ECO:0000313" key="2">
    <source>
        <dbReference type="Proteomes" id="UP000192674"/>
    </source>
</evidence>
<dbReference type="Proteomes" id="UP000192674">
    <property type="component" value="Unassembled WGS sequence"/>
</dbReference>
<dbReference type="EMBL" id="FWXV01000001">
    <property type="protein sequence ID" value="SMC49697.1"/>
    <property type="molecule type" value="Genomic_DNA"/>
</dbReference>
<name>A0A1W1ZMV9_KIBAR</name>
<reference evidence="1 2" key="1">
    <citation type="submission" date="2017-04" db="EMBL/GenBank/DDBJ databases">
        <authorList>
            <person name="Afonso C.L."/>
            <person name="Miller P.J."/>
            <person name="Scott M.A."/>
            <person name="Spackman E."/>
            <person name="Goraichik I."/>
            <person name="Dimitrov K.M."/>
            <person name="Suarez D.L."/>
            <person name="Swayne D.E."/>
        </authorList>
    </citation>
    <scope>NUCLEOTIDE SEQUENCE [LARGE SCALE GENOMIC DNA]</scope>
    <source>
        <strain evidence="1 2">DSM 43828</strain>
    </source>
</reference>